<dbReference type="Gene3D" id="1.10.3210.10">
    <property type="entry name" value="Hypothetical protein af1432"/>
    <property type="match status" value="1"/>
</dbReference>
<dbReference type="Pfam" id="PF13487">
    <property type="entry name" value="HD_5"/>
    <property type="match status" value="1"/>
</dbReference>
<dbReference type="InterPro" id="IPR029787">
    <property type="entry name" value="Nucleotide_cyclase"/>
</dbReference>
<keyword evidence="1" id="KW-0472">Membrane</keyword>
<feature type="transmembrane region" description="Helical" evidence="1">
    <location>
        <begin position="188"/>
        <end position="215"/>
    </location>
</feature>
<dbReference type="InterPro" id="IPR050469">
    <property type="entry name" value="Diguanylate_Cyclase"/>
</dbReference>
<dbReference type="PROSITE" id="PS50887">
    <property type="entry name" value="GGDEF"/>
    <property type="match status" value="1"/>
</dbReference>
<dbReference type="NCBIfam" id="TIGR00254">
    <property type="entry name" value="GGDEF"/>
    <property type="match status" value="1"/>
</dbReference>
<dbReference type="SUPFAM" id="SSF55073">
    <property type="entry name" value="Nucleotide cyclase"/>
    <property type="match status" value="1"/>
</dbReference>
<name>A0A2T2XDR3_9FIRM</name>
<dbReference type="InterPro" id="IPR003607">
    <property type="entry name" value="HD/PDEase_dom"/>
</dbReference>
<dbReference type="PANTHER" id="PTHR45138">
    <property type="entry name" value="REGULATORY COMPONENTS OF SENSORY TRANSDUCTION SYSTEM"/>
    <property type="match status" value="1"/>
</dbReference>
<reference evidence="3 4" key="1">
    <citation type="journal article" date="2014" name="BMC Genomics">
        <title>Comparison of environmental and isolate Sulfobacillus genomes reveals diverse carbon, sulfur, nitrogen, and hydrogen metabolisms.</title>
        <authorList>
            <person name="Justice N.B."/>
            <person name="Norman A."/>
            <person name="Brown C.T."/>
            <person name="Singh A."/>
            <person name="Thomas B.C."/>
            <person name="Banfield J.F."/>
        </authorList>
    </citation>
    <scope>NUCLEOTIDE SEQUENCE [LARGE SCALE GENOMIC DNA]</scope>
    <source>
        <strain evidence="3">AMDSBA4</strain>
    </source>
</reference>
<dbReference type="GO" id="GO:0005886">
    <property type="term" value="C:plasma membrane"/>
    <property type="evidence" value="ECO:0007669"/>
    <property type="project" value="TreeGrafter"/>
</dbReference>
<dbReference type="Pfam" id="PF00990">
    <property type="entry name" value="GGDEF"/>
    <property type="match status" value="1"/>
</dbReference>
<dbReference type="AlphaFoldDB" id="A0A2T2XDR3"/>
<dbReference type="SUPFAM" id="SSF109604">
    <property type="entry name" value="HD-domain/PDEase-like"/>
    <property type="match status" value="1"/>
</dbReference>
<dbReference type="GO" id="GO:0052621">
    <property type="term" value="F:diguanylate cyclase activity"/>
    <property type="evidence" value="ECO:0007669"/>
    <property type="project" value="TreeGrafter"/>
</dbReference>
<protein>
    <recommendedName>
        <fullName evidence="2">GGDEF domain-containing protein</fullName>
    </recommendedName>
</protein>
<dbReference type="GO" id="GO:1902201">
    <property type="term" value="P:negative regulation of bacterial-type flagellum-dependent cell motility"/>
    <property type="evidence" value="ECO:0007669"/>
    <property type="project" value="TreeGrafter"/>
</dbReference>
<dbReference type="Gene3D" id="3.30.70.270">
    <property type="match status" value="1"/>
</dbReference>
<feature type="domain" description="GGDEF" evidence="2">
    <location>
        <begin position="470"/>
        <end position="593"/>
    </location>
</feature>
<evidence type="ECO:0000313" key="3">
    <source>
        <dbReference type="EMBL" id="PSR32596.1"/>
    </source>
</evidence>
<dbReference type="SMART" id="SM00267">
    <property type="entry name" value="GGDEF"/>
    <property type="match status" value="1"/>
</dbReference>
<dbReference type="CDD" id="cd00077">
    <property type="entry name" value="HDc"/>
    <property type="match status" value="1"/>
</dbReference>
<evidence type="ECO:0000256" key="1">
    <source>
        <dbReference type="SAM" id="Phobius"/>
    </source>
</evidence>
<keyword evidence="1" id="KW-0812">Transmembrane</keyword>
<evidence type="ECO:0000313" key="4">
    <source>
        <dbReference type="Proteomes" id="UP000242972"/>
    </source>
</evidence>
<sequence length="784" mass="86471">MTPYMQRHAVSLQTFALGALAILLVGLSLLGIGTWAAFYQWQHMTQFSLAVTQTTDALTSAFDRYDGALNMYVGLDPDSGASAPLLRMTQAQVSQFHHAFVATYHQSLILTRGASLQSAVLPIGSAFARYQHDATAVILDMQHQHYYQALHIQEVGNVATTQAMTTALAQLQAHTTAYVRSQTAHLHILLLEMAFLLGALSLIVIGTLGVGLAVIRRTTRELVRDLQAFPHGHFTPVPAPTVWKEYALIRTAFGEMQDALSASFMSFLMLIQHQEALIQARTQRLQHDATRIRDVLRMTALTMQDWHQDDILERISHEFLRTVQASGWVSLAVDSHQENARRGDVPWDEDNPPKNLQMVIGTPPPSSPGCDPHPFPITTRLVGQLCGCRPYGLGRSLLVILRDVRDPWPESEQMVTELAIVQIQHLLSAVLLFRETLRQAEQDGLTGLQNRRVFERILEQDIQAARVHGRSFQLVVLDLDHLKTINDSLGHLAGDHALTTLGNALRQVSTEQVSVFRIGGDEFGILLHDAYPFTVQDLLQSIQTMLPPSLTISAGVARCPTLGTSARMLFMAADWALYEAKMRGRDQWASASVMEMLARLGQPGDMDTINVLVALLDDRLAQPTDTTRTMVAWARTLAQDLGCSPEDQQVIELAALLHDLGRLAGNHSPLPRTAGESAAIAADFLAVYPLLTEVAHAIRFWAAWWDGRGSSTGLKGLEIPLASRIIAVVDQYGRCRCASPSSTPPRIAAVLEAGAGTRLDPDLVWRFVQRLQHLPEEQEQGLGS</sequence>
<dbReference type="InterPro" id="IPR000160">
    <property type="entry name" value="GGDEF_dom"/>
</dbReference>
<dbReference type="InterPro" id="IPR043128">
    <property type="entry name" value="Rev_trsase/Diguanyl_cyclase"/>
</dbReference>
<accession>A0A2T2XDR3</accession>
<keyword evidence="1" id="KW-1133">Transmembrane helix</keyword>
<feature type="transmembrane region" description="Helical" evidence="1">
    <location>
        <begin position="15"/>
        <end position="38"/>
    </location>
</feature>
<gene>
    <name evidence="3" type="ORF">C7B46_13595</name>
</gene>
<dbReference type="PANTHER" id="PTHR45138:SF24">
    <property type="entry name" value="DIGUANYLATE CYCLASE DGCC-RELATED"/>
    <property type="match status" value="1"/>
</dbReference>
<dbReference type="CDD" id="cd01949">
    <property type="entry name" value="GGDEF"/>
    <property type="match status" value="1"/>
</dbReference>
<evidence type="ECO:0000259" key="2">
    <source>
        <dbReference type="PROSITE" id="PS50887"/>
    </source>
</evidence>
<dbReference type="GO" id="GO:0043709">
    <property type="term" value="P:cell adhesion involved in single-species biofilm formation"/>
    <property type="evidence" value="ECO:0007669"/>
    <property type="project" value="TreeGrafter"/>
</dbReference>
<dbReference type="Proteomes" id="UP000242972">
    <property type="component" value="Unassembled WGS sequence"/>
</dbReference>
<organism evidence="3 4">
    <name type="scientific">Sulfobacillus benefaciens</name>
    <dbReference type="NCBI Taxonomy" id="453960"/>
    <lineage>
        <taxon>Bacteria</taxon>
        <taxon>Bacillati</taxon>
        <taxon>Bacillota</taxon>
        <taxon>Clostridia</taxon>
        <taxon>Eubacteriales</taxon>
        <taxon>Clostridiales Family XVII. Incertae Sedis</taxon>
        <taxon>Sulfobacillus</taxon>
    </lineage>
</organism>
<dbReference type="EMBL" id="PXYW01000035">
    <property type="protein sequence ID" value="PSR32596.1"/>
    <property type="molecule type" value="Genomic_DNA"/>
</dbReference>
<proteinExistence type="predicted"/>
<comment type="caution">
    <text evidence="3">The sequence shown here is derived from an EMBL/GenBank/DDBJ whole genome shotgun (WGS) entry which is preliminary data.</text>
</comment>